<dbReference type="InterPro" id="IPR050922">
    <property type="entry name" value="LytR/CpsA/Psr_CW_biosynth"/>
</dbReference>
<dbReference type="AlphaFoldDB" id="A0A3D9SJT8"/>
<keyword evidence="6" id="KW-1185">Reference proteome</keyword>
<feature type="region of interest" description="Disordered" evidence="2">
    <location>
        <begin position="327"/>
        <end position="369"/>
    </location>
</feature>
<dbReference type="EMBL" id="QTTN01000006">
    <property type="protein sequence ID" value="REE90563.1"/>
    <property type="molecule type" value="Genomic_DNA"/>
</dbReference>
<accession>A0A3D9SJT8</accession>
<dbReference type="Gene3D" id="3.40.630.190">
    <property type="entry name" value="LCP protein"/>
    <property type="match status" value="1"/>
</dbReference>
<keyword evidence="3" id="KW-0472">Membrane</keyword>
<feature type="transmembrane region" description="Helical" evidence="3">
    <location>
        <begin position="15"/>
        <end position="35"/>
    </location>
</feature>
<comment type="caution">
    <text evidence="5">The sequence shown here is derived from an EMBL/GenBank/DDBJ whole genome shotgun (WGS) entry which is preliminary data.</text>
</comment>
<evidence type="ECO:0000313" key="6">
    <source>
        <dbReference type="Proteomes" id="UP000256304"/>
    </source>
</evidence>
<keyword evidence="3" id="KW-1133">Transmembrane helix</keyword>
<sequence>MARARSQQPKKRKPWKWALLGVSVAILMVVGFFIYQGVGVVQGLDGISKPQDESRFGQFEVKPEEKPPEWTGTERVNILIMGGDNRGLKKNETARSDSMMVVSVDPVTKKAHLFSVLRDTYVDIDGHGDGRINTALALGGPNLAMKTIGDLLGLNIQYYVYTDFEGFKSLIDALGGIKDFDVEKDMNYVDNADGNRYDIHLKKGIQDLDGTKALQYVRFRHDAMSDFTRTERQRKLLSAVADELKNGWNLLKMKKIVNSIQPYVESNIELTDMMKLAELGVKTSVAGQTQVPPMELLGGEKVGGASVLAVSDDGKLLAFVQDELAKDNTPAATDPAADGSTSTDGGTNAGTGSNSTSTNSGNTANGTSK</sequence>
<dbReference type="PANTHER" id="PTHR33392:SF6">
    <property type="entry name" value="POLYISOPRENYL-TEICHOIC ACID--PEPTIDOGLYCAN TEICHOIC ACID TRANSFERASE TAGU"/>
    <property type="match status" value="1"/>
</dbReference>
<gene>
    <name evidence="5" type="ORF">A8990_10666</name>
</gene>
<dbReference type="InterPro" id="IPR004474">
    <property type="entry name" value="LytR_CpsA_psr"/>
</dbReference>
<evidence type="ECO:0000256" key="3">
    <source>
        <dbReference type="SAM" id="Phobius"/>
    </source>
</evidence>
<protein>
    <submittedName>
        <fullName evidence="5">LytR family transcriptional attenuator</fullName>
    </submittedName>
</protein>
<proteinExistence type="inferred from homology"/>
<evidence type="ECO:0000313" key="5">
    <source>
        <dbReference type="EMBL" id="REE90563.1"/>
    </source>
</evidence>
<dbReference type="PANTHER" id="PTHR33392">
    <property type="entry name" value="POLYISOPRENYL-TEICHOIC ACID--PEPTIDOGLYCAN TEICHOIC ACID TRANSFERASE TAGU"/>
    <property type="match status" value="1"/>
</dbReference>
<comment type="similarity">
    <text evidence="1">Belongs to the LytR/CpsA/Psr (LCP) family.</text>
</comment>
<keyword evidence="3" id="KW-0812">Transmembrane</keyword>
<dbReference type="Proteomes" id="UP000256304">
    <property type="component" value="Unassembled WGS sequence"/>
</dbReference>
<organism evidence="5 6">
    <name type="scientific">Paenibacillus taihuensis</name>
    <dbReference type="NCBI Taxonomy" id="1156355"/>
    <lineage>
        <taxon>Bacteria</taxon>
        <taxon>Bacillati</taxon>
        <taxon>Bacillota</taxon>
        <taxon>Bacilli</taxon>
        <taxon>Bacillales</taxon>
        <taxon>Paenibacillaceae</taxon>
        <taxon>Paenibacillus</taxon>
    </lineage>
</organism>
<dbReference type="RefSeq" id="WP_116188305.1">
    <property type="nucleotide sequence ID" value="NZ_QTTN01000006.1"/>
</dbReference>
<dbReference type="OrthoDB" id="9782542at2"/>
<reference evidence="5 6" key="1">
    <citation type="submission" date="2018-08" db="EMBL/GenBank/DDBJ databases">
        <title>Genomic Encyclopedia of Type Strains, Phase III (KMG-III): the genomes of soil and plant-associated and newly described type strains.</title>
        <authorList>
            <person name="Whitman W."/>
        </authorList>
    </citation>
    <scope>NUCLEOTIDE SEQUENCE [LARGE SCALE GENOMIC DNA]</scope>
    <source>
        <strain evidence="5 6">CGMCC 1.10966</strain>
    </source>
</reference>
<name>A0A3D9SJT8_9BACL</name>
<feature type="domain" description="Cell envelope-related transcriptional attenuator" evidence="4">
    <location>
        <begin position="95"/>
        <end position="245"/>
    </location>
</feature>
<evidence type="ECO:0000256" key="1">
    <source>
        <dbReference type="ARBA" id="ARBA00006068"/>
    </source>
</evidence>
<evidence type="ECO:0000259" key="4">
    <source>
        <dbReference type="Pfam" id="PF03816"/>
    </source>
</evidence>
<evidence type="ECO:0000256" key="2">
    <source>
        <dbReference type="SAM" id="MobiDB-lite"/>
    </source>
</evidence>
<dbReference type="NCBIfam" id="TIGR00350">
    <property type="entry name" value="lytR_cpsA_psr"/>
    <property type="match status" value="1"/>
</dbReference>
<dbReference type="Pfam" id="PF03816">
    <property type="entry name" value="LytR_cpsA_psr"/>
    <property type="match status" value="1"/>
</dbReference>